<evidence type="ECO:0000259" key="1">
    <source>
        <dbReference type="Pfam" id="PF08924"/>
    </source>
</evidence>
<dbReference type="InterPro" id="IPR015020">
    <property type="entry name" value="Rv2525c-like_Glyco_Hydro-like"/>
</dbReference>
<dbReference type="Gene3D" id="3.20.20.80">
    <property type="entry name" value="Glycosidases"/>
    <property type="match status" value="1"/>
</dbReference>
<dbReference type="Pfam" id="PF08924">
    <property type="entry name" value="Rv2525c_GlyHyd-like"/>
    <property type="match status" value="1"/>
</dbReference>
<feature type="domain" description="Rv2525c-like glycoside hydrolase-like" evidence="1">
    <location>
        <begin position="80"/>
        <end position="224"/>
    </location>
</feature>
<accession>A0A9D1I962</accession>
<dbReference type="EMBL" id="DVMM01000091">
    <property type="protein sequence ID" value="HIU29553.1"/>
    <property type="molecule type" value="Genomic_DNA"/>
</dbReference>
<dbReference type="Proteomes" id="UP000824089">
    <property type="component" value="Unassembled WGS sequence"/>
</dbReference>
<reference evidence="2" key="1">
    <citation type="submission" date="2020-10" db="EMBL/GenBank/DDBJ databases">
        <authorList>
            <person name="Gilroy R."/>
        </authorList>
    </citation>
    <scope>NUCLEOTIDE SEQUENCE</scope>
    <source>
        <strain evidence="2">CHK195-4489</strain>
    </source>
</reference>
<gene>
    <name evidence="2" type="ORF">IAD50_04555</name>
</gene>
<proteinExistence type="predicted"/>
<dbReference type="AlphaFoldDB" id="A0A9D1I962"/>
<sequence>MACKGTKHAKATAEATQATAATVQAEVKTTEVQAPVSRLLFGVDSKIQANDILQNNISEFEWVVRNKVYPNFWGRNLVGENALTKDEIAFIHSKGCKIAAIYTDSGEKKTEEQGKIVVKKIDVVALELGIPKGTAVFLEVVNGEDISRDYMKGFAADLEEKGFVPGFKANTDAKFGFDREFSRGLQTDREIFKKCLVWAISPSLAEYDRVTTTHLIHPDNWMPYAPSGITRNDIAVWQYGVNCHPINDDAGIEITFNVNLVRDRKVIIDKMF</sequence>
<reference evidence="2" key="2">
    <citation type="journal article" date="2021" name="PeerJ">
        <title>Extensive microbial diversity within the chicken gut microbiome revealed by metagenomics and culture.</title>
        <authorList>
            <person name="Gilroy R."/>
            <person name="Ravi A."/>
            <person name="Getino M."/>
            <person name="Pursley I."/>
            <person name="Horton D.L."/>
            <person name="Alikhan N.F."/>
            <person name="Baker D."/>
            <person name="Gharbi K."/>
            <person name="Hall N."/>
            <person name="Watson M."/>
            <person name="Adriaenssens E.M."/>
            <person name="Foster-Nyarko E."/>
            <person name="Jarju S."/>
            <person name="Secka A."/>
            <person name="Antonio M."/>
            <person name="Oren A."/>
            <person name="Chaudhuri R.R."/>
            <person name="La Ragione R."/>
            <person name="Hildebrand F."/>
            <person name="Pallen M.J."/>
        </authorList>
    </citation>
    <scope>NUCLEOTIDE SEQUENCE</scope>
    <source>
        <strain evidence="2">CHK195-4489</strain>
    </source>
</reference>
<dbReference type="SUPFAM" id="SSF51445">
    <property type="entry name" value="(Trans)glycosidases"/>
    <property type="match status" value="1"/>
</dbReference>
<name>A0A9D1I962_9CLOT</name>
<evidence type="ECO:0000313" key="2">
    <source>
        <dbReference type="EMBL" id="HIU29553.1"/>
    </source>
</evidence>
<evidence type="ECO:0000313" key="3">
    <source>
        <dbReference type="Proteomes" id="UP000824089"/>
    </source>
</evidence>
<protein>
    <submittedName>
        <fullName evidence="2">DUF1906 domain-containing protein</fullName>
    </submittedName>
</protein>
<dbReference type="InterPro" id="IPR017853">
    <property type="entry name" value="GH"/>
</dbReference>
<organism evidence="2 3">
    <name type="scientific">Candidatus Egerieisoma faecipullorum</name>
    <dbReference type="NCBI Taxonomy" id="2840963"/>
    <lineage>
        <taxon>Bacteria</taxon>
        <taxon>Bacillati</taxon>
        <taxon>Bacillota</taxon>
        <taxon>Clostridia</taxon>
        <taxon>Eubacteriales</taxon>
        <taxon>Clostridiaceae</taxon>
        <taxon>Clostridiaceae incertae sedis</taxon>
        <taxon>Candidatus Egerieisoma</taxon>
    </lineage>
</organism>
<comment type="caution">
    <text evidence="2">The sequence shown here is derived from an EMBL/GenBank/DDBJ whole genome shotgun (WGS) entry which is preliminary data.</text>
</comment>